<evidence type="ECO:0000313" key="2">
    <source>
        <dbReference type="Proteomes" id="UP001281147"/>
    </source>
</evidence>
<reference evidence="1" key="1">
    <citation type="submission" date="2023-07" db="EMBL/GenBank/DDBJ databases">
        <title>Black Yeasts Isolated from many extreme environments.</title>
        <authorList>
            <person name="Coleine C."/>
            <person name="Stajich J.E."/>
            <person name="Selbmann L."/>
        </authorList>
    </citation>
    <scope>NUCLEOTIDE SEQUENCE</scope>
    <source>
        <strain evidence="1">CCFEE 5714</strain>
    </source>
</reference>
<evidence type="ECO:0000313" key="1">
    <source>
        <dbReference type="EMBL" id="KAK3716617.1"/>
    </source>
</evidence>
<gene>
    <name evidence="1" type="ORF">LTR37_006247</name>
</gene>
<name>A0ACC3NGM6_9PEZI</name>
<dbReference type="EMBL" id="JAUTXU010000041">
    <property type="protein sequence ID" value="KAK3716617.1"/>
    <property type="molecule type" value="Genomic_DNA"/>
</dbReference>
<keyword evidence="2" id="KW-1185">Reference proteome</keyword>
<organism evidence="1 2">
    <name type="scientific">Vermiconidia calcicola</name>
    <dbReference type="NCBI Taxonomy" id="1690605"/>
    <lineage>
        <taxon>Eukaryota</taxon>
        <taxon>Fungi</taxon>
        <taxon>Dikarya</taxon>
        <taxon>Ascomycota</taxon>
        <taxon>Pezizomycotina</taxon>
        <taxon>Dothideomycetes</taxon>
        <taxon>Dothideomycetidae</taxon>
        <taxon>Mycosphaerellales</taxon>
        <taxon>Extremaceae</taxon>
        <taxon>Vermiconidia</taxon>
    </lineage>
</organism>
<comment type="caution">
    <text evidence="1">The sequence shown here is derived from an EMBL/GenBank/DDBJ whole genome shotgun (WGS) entry which is preliminary data.</text>
</comment>
<accession>A0ACC3NGM6</accession>
<proteinExistence type="predicted"/>
<dbReference type="Proteomes" id="UP001281147">
    <property type="component" value="Unassembled WGS sequence"/>
</dbReference>
<protein>
    <submittedName>
        <fullName evidence="1">Uncharacterized protein</fullName>
    </submittedName>
</protein>
<sequence length="236" mass="25900">MCTSRGVPSQCHYENPSRRPTKPVVSQHGRAHIPPPADRAEPSPSLAYAGPAAEADVIDCVGYSRVTRRDQFDCLRENGVDGPACDPSSSNTVLTSDLGAYFKLVARLPPQPVTEKLIRIYFSSENWSFPVIDETCFRQLYEESREQYGWSLPPTSSVQLTPTLSVVPALLSSVLAVALQFTSTGSDLACALRISSPDECDRVSQYCLDTGQEIIDSLKGRKPNTTSIEYYLSKCT</sequence>